<reference evidence="3" key="1">
    <citation type="submission" date="2006-09" db="EMBL/GenBank/DDBJ databases">
        <title>Annotation of Plasmodium falciparum Dd2.</title>
        <authorList>
            <consortium name="The Broad Institute Genome Sequencing Platform"/>
            <person name="Volkman S.K."/>
            <person name="Neafsey D.E."/>
            <person name="Dash A.P."/>
            <person name="Chitnis C.E."/>
            <person name="Hartl D.L."/>
            <person name="Young S.K."/>
            <person name="Zeng Q."/>
            <person name="Koehrsen M."/>
            <person name="Alvarado L."/>
            <person name="Berlin A."/>
            <person name="Borenstein D."/>
            <person name="Chapman S.B."/>
            <person name="Chen Z."/>
            <person name="Engels R."/>
            <person name="Freedman E."/>
            <person name="Gellesch M."/>
            <person name="Goldberg J."/>
            <person name="Griggs A."/>
            <person name="Gujja S."/>
            <person name="Heilman E.R."/>
            <person name="Heiman D.I."/>
            <person name="Howarth C."/>
            <person name="Jen D."/>
            <person name="Larson L."/>
            <person name="Mehta T."/>
            <person name="Neiman D."/>
            <person name="Park D."/>
            <person name="Pearson M."/>
            <person name="Roberts A."/>
            <person name="Saif S."/>
            <person name="Shea T."/>
            <person name="Shenoy N."/>
            <person name="Sisk P."/>
            <person name="Stolte C."/>
            <person name="Sykes S."/>
            <person name="Walk T."/>
            <person name="White J."/>
            <person name="Yandava C."/>
            <person name="Haas B."/>
            <person name="Henn M.R."/>
            <person name="Nusbaum C."/>
            <person name="Birren B."/>
        </authorList>
    </citation>
    <scope>NUCLEOTIDE SEQUENCE [LARGE SCALE GENOMIC DNA]</scope>
</reference>
<feature type="region of interest" description="Disordered" evidence="1">
    <location>
        <begin position="120"/>
        <end position="302"/>
    </location>
</feature>
<dbReference type="OrthoDB" id="372221at2759"/>
<feature type="compositionally biased region" description="Basic and acidic residues" evidence="1">
    <location>
        <begin position="132"/>
        <end position="302"/>
    </location>
</feature>
<dbReference type="OMA" id="DHSKNEP"/>
<organism evidence="2 3">
    <name type="scientific">Plasmodium falciparum (isolate Dd2)</name>
    <dbReference type="NCBI Taxonomy" id="57267"/>
    <lineage>
        <taxon>Eukaryota</taxon>
        <taxon>Sar</taxon>
        <taxon>Alveolata</taxon>
        <taxon>Apicomplexa</taxon>
        <taxon>Aconoidasida</taxon>
        <taxon>Haemosporida</taxon>
        <taxon>Plasmodiidae</taxon>
        <taxon>Plasmodium</taxon>
        <taxon>Plasmodium (Laverania)</taxon>
    </lineage>
</organism>
<dbReference type="EMBL" id="GG701819">
    <property type="protein sequence ID" value="KOB88906.1"/>
    <property type="molecule type" value="Genomic_DNA"/>
</dbReference>
<evidence type="ECO:0000256" key="1">
    <source>
        <dbReference type="SAM" id="MobiDB-lite"/>
    </source>
</evidence>
<feature type="compositionally biased region" description="Polar residues" evidence="1">
    <location>
        <begin position="120"/>
        <end position="131"/>
    </location>
</feature>
<gene>
    <name evidence="2" type="ORF">PFDG_03859</name>
</gene>
<sequence length="462" mass="53742">MPENLLKEENKKGDKDREIILLGLLNLDSLYGENWFEEKEKIKKDIENKAVKLNQAFKYPSIFYEHFEFLSSDEYNYVKNNYIYSAILIYNPNISNKHNIEKKKNQGSKIKICHNGVIDSNQGKELTGTQHTNEKRNYEDRGYLKNEPVDHSKNESVDHSKNESVDHSKNESVDHSKNESVDHSKNESVDHSKNESVDHSKNESVDHSKNESVDHSKNESVDHSKNESVDHSKNEPVDHSKNEPVDHSKNEPVDHSKNEPVDHSKNEPVDHSKNEPVDHSKNNSKDCLNHDEKHHADGNHDKKKEGIGVLVITCKKMEKVKMKHLLIKMLKKEIKVESVVLKYKENIPHLPKSNNENKQKQTEIKYLDKEENISSPFMLNKNFDVKRNNFFNMTAYIYGKNRMSECSSNILANTSLVQREYCDDEWAEKLRKTKKEKQENNQSTDGFSNNILIRSFTSLFKK</sequence>
<dbReference type="SUPFAM" id="SSF69349">
    <property type="entry name" value="Phage fibre proteins"/>
    <property type="match status" value="1"/>
</dbReference>
<dbReference type="AlphaFoldDB" id="A0A0L7M7W2"/>
<dbReference type="KEGG" id="pfd:PFDG_03859"/>
<proteinExistence type="predicted"/>
<reference evidence="3" key="2">
    <citation type="submission" date="2006-09" db="EMBL/GenBank/DDBJ databases">
        <title>The genome sequence of Plasmodium falciparum Dd2.</title>
        <authorList>
            <consortium name="The Broad Institute Genome Sequencing Platform"/>
            <person name="Birren B."/>
            <person name="Lander E."/>
            <person name="Galagan J."/>
            <person name="Nusbaum C."/>
            <person name="Devon K."/>
            <person name="Henn M."/>
            <person name="Jaffe D."/>
            <person name="Butler J."/>
            <person name="Alvarez P."/>
            <person name="Gnerre S."/>
            <person name="Grabherr M."/>
            <person name="Kleber M."/>
            <person name="Mauceli E."/>
            <person name="Brockman W."/>
            <person name="MacCallum I.A."/>
            <person name="Rounsley S."/>
            <person name="Young S."/>
            <person name="LaButti K."/>
            <person name="Pushparaj V."/>
            <person name="DeCaprio D."/>
            <person name="Crawford M."/>
            <person name="Koehrsen M."/>
            <person name="Engels R."/>
            <person name="Montgomery P."/>
            <person name="Pearson M."/>
            <person name="Howarth C."/>
            <person name="Larson L."/>
            <person name="Luoma S."/>
            <person name="White J."/>
            <person name="Kodira C."/>
            <person name="Zeng Q."/>
            <person name="O'Leary S."/>
            <person name="Yandava C."/>
            <person name="Alvarado L."/>
            <person name="Wirth D."/>
            <person name="Volkman S."/>
            <person name="Hartl D."/>
        </authorList>
    </citation>
    <scope>NUCLEOTIDE SEQUENCE [LARGE SCALE GENOMIC DNA]</scope>
</reference>
<evidence type="ECO:0000313" key="2">
    <source>
        <dbReference type="EMBL" id="KOB88906.1"/>
    </source>
</evidence>
<dbReference type="Proteomes" id="UP000054282">
    <property type="component" value="Unassembled WGS sequence"/>
</dbReference>
<protein>
    <submittedName>
        <fullName evidence="2">Uncharacterized protein</fullName>
    </submittedName>
</protein>
<name>A0A0L7M7W2_PLAF4</name>
<evidence type="ECO:0000313" key="3">
    <source>
        <dbReference type="Proteomes" id="UP000054282"/>
    </source>
</evidence>
<accession>A0A0L7M7W2</accession>